<dbReference type="GO" id="GO:0015031">
    <property type="term" value="P:protein transport"/>
    <property type="evidence" value="ECO:0007669"/>
    <property type="project" value="UniProtKB-KW"/>
</dbReference>
<keyword evidence="3 8" id="KW-0999">Mitochondrion inner membrane</keyword>
<evidence type="ECO:0000256" key="6">
    <source>
        <dbReference type="ARBA" id="ARBA00023157"/>
    </source>
</evidence>
<evidence type="ECO:0000256" key="5">
    <source>
        <dbReference type="ARBA" id="ARBA00023010"/>
    </source>
</evidence>
<evidence type="ECO:0000256" key="8">
    <source>
        <dbReference type="RuleBase" id="RU367043"/>
    </source>
</evidence>
<keyword evidence="8" id="KW-0496">Mitochondrion</keyword>
<evidence type="ECO:0000256" key="2">
    <source>
        <dbReference type="ARBA" id="ARBA00006720"/>
    </source>
</evidence>
<dbReference type="InterPro" id="IPR035427">
    <property type="entry name" value="Tim10-like_dom_sf"/>
</dbReference>
<dbReference type="Pfam" id="PF02953">
    <property type="entry name" value="zf-Tim10_DDP"/>
    <property type="match status" value="1"/>
</dbReference>
<comment type="function">
    <text evidence="8">Mitochondrial intermembrane chaperone that participates in the import and insertion of some multi-pass transmembrane proteins into the mitochondrial inner membrane. Also required for the transfer of beta-barrel precursors from the TOM complex to the sorting and assembly machinery (SAM complex) of the outer membrane. Acts as a chaperone-like protein that protects the hydrophobic precursors from aggregation and guide them through the mitochondrial intermembrane space.</text>
</comment>
<name>A0A8T9BLY4_9HELO</name>
<feature type="region of interest" description="Disordered" evidence="9">
    <location>
        <begin position="1"/>
        <end position="82"/>
    </location>
</feature>
<reference evidence="11 12" key="1">
    <citation type="submission" date="2018-05" db="EMBL/GenBank/DDBJ databases">
        <title>Whole genome sequencing for identification of molecular markers to develop diagnostic detection tools for the regulated plant pathogen Lachnellula willkommii.</title>
        <authorList>
            <person name="Giroux E."/>
            <person name="Bilodeau G."/>
        </authorList>
    </citation>
    <scope>NUCLEOTIDE SEQUENCE [LARGE SCALE GENOMIC DNA]</scope>
    <source>
        <strain evidence="11 12">CBS 203.66</strain>
    </source>
</reference>
<sequence length="139" mass="15411">MKFLEPSSPSQASPSKSKTTTHNSQRAPTLTTKYLLRTHTHTQHGLPYLLSRTKTSTSPSSATKTSKNYSNSSLTNRRKRGYSKVSVHSLTETCFKKCVTGAIRSGKLEKGEESCTANCVGRFLDANFTVIRHLEQMRG</sequence>
<feature type="compositionally biased region" description="Low complexity" evidence="9">
    <location>
        <begin position="53"/>
        <end position="67"/>
    </location>
</feature>
<feature type="compositionally biased region" description="Low complexity" evidence="9">
    <location>
        <begin position="1"/>
        <end position="21"/>
    </location>
</feature>
<protein>
    <recommendedName>
        <fullName evidence="8">Mitochondrial import inner membrane translocase subunit</fullName>
    </recommendedName>
</protein>
<evidence type="ECO:0000259" key="10">
    <source>
        <dbReference type="Pfam" id="PF02953"/>
    </source>
</evidence>
<comment type="similarity">
    <text evidence="2 8">Belongs to the small Tim family.</text>
</comment>
<keyword evidence="4 8" id="KW-0653">Protein transport</keyword>
<keyword evidence="6 8" id="KW-1015">Disulfide bond</keyword>
<comment type="domain">
    <text evidence="8">The twin CX3C motif contains 4 conserved Cys residues that form 2 disulfide bonds in the mitochondrial intermembrane space.</text>
</comment>
<dbReference type="GO" id="GO:0005743">
    <property type="term" value="C:mitochondrial inner membrane"/>
    <property type="evidence" value="ECO:0007669"/>
    <property type="project" value="UniProtKB-SubCell"/>
</dbReference>
<dbReference type="Proteomes" id="UP000469559">
    <property type="component" value="Unassembled WGS sequence"/>
</dbReference>
<organism evidence="11 12">
    <name type="scientific">Lachnellula arida</name>
    <dbReference type="NCBI Taxonomy" id="1316785"/>
    <lineage>
        <taxon>Eukaryota</taxon>
        <taxon>Fungi</taxon>
        <taxon>Dikarya</taxon>
        <taxon>Ascomycota</taxon>
        <taxon>Pezizomycotina</taxon>
        <taxon>Leotiomycetes</taxon>
        <taxon>Helotiales</taxon>
        <taxon>Lachnaceae</taxon>
        <taxon>Lachnellula</taxon>
    </lineage>
</organism>
<keyword evidence="8" id="KW-0813">Transport</keyword>
<accession>A0A8T9BLY4</accession>
<dbReference type="Gene3D" id="1.10.287.810">
    <property type="entry name" value="Mitochondrial import inner membrane translocase subunit tim13 like domains"/>
    <property type="match status" value="1"/>
</dbReference>
<dbReference type="InterPro" id="IPR004217">
    <property type="entry name" value="Tim10-like"/>
</dbReference>
<keyword evidence="5 8" id="KW-0811">Translocation</keyword>
<evidence type="ECO:0000313" key="12">
    <source>
        <dbReference type="Proteomes" id="UP000469559"/>
    </source>
</evidence>
<keyword evidence="7 8" id="KW-0143">Chaperone</keyword>
<dbReference type="OrthoDB" id="344165at2759"/>
<keyword evidence="3 8" id="KW-0472">Membrane</keyword>
<evidence type="ECO:0000256" key="7">
    <source>
        <dbReference type="ARBA" id="ARBA00023186"/>
    </source>
</evidence>
<dbReference type="AlphaFoldDB" id="A0A8T9BLY4"/>
<dbReference type="EMBL" id="QGMF01000114">
    <property type="protein sequence ID" value="TVY19319.1"/>
    <property type="molecule type" value="Genomic_DNA"/>
</dbReference>
<evidence type="ECO:0000256" key="1">
    <source>
        <dbReference type="ARBA" id="ARBA00004137"/>
    </source>
</evidence>
<evidence type="ECO:0000256" key="4">
    <source>
        <dbReference type="ARBA" id="ARBA00022927"/>
    </source>
</evidence>
<feature type="domain" description="Tim10-like" evidence="10">
    <location>
        <begin position="85"/>
        <end position="136"/>
    </location>
</feature>
<keyword evidence="12" id="KW-1185">Reference proteome</keyword>
<evidence type="ECO:0000313" key="11">
    <source>
        <dbReference type="EMBL" id="TVY19319.1"/>
    </source>
</evidence>
<evidence type="ECO:0000256" key="3">
    <source>
        <dbReference type="ARBA" id="ARBA00022792"/>
    </source>
</evidence>
<evidence type="ECO:0000256" key="9">
    <source>
        <dbReference type="SAM" id="MobiDB-lite"/>
    </source>
</evidence>
<dbReference type="SUPFAM" id="SSF144122">
    <property type="entry name" value="Tim10-like"/>
    <property type="match status" value="1"/>
</dbReference>
<proteinExistence type="inferred from homology"/>
<comment type="subunit">
    <text evidence="8">Heterohexamer.</text>
</comment>
<comment type="subcellular location">
    <subcellularLocation>
        <location evidence="1 8">Mitochondrion inner membrane</location>
        <topology evidence="1 8">Peripheral membrane protein</topology>
        <orientation evidence="1 8">Intermembrane side</orientation>
    </subcellularLocation>
</comment>
<feature type="compositionally biased region" description="Polar residues" evidence="9">
    <location>
        <begin position="22"/>
        <end position="32"/>
    </location>
</feature>
<comment type="caution">
    <text evidence="11">The sequence shown here is derived from an EMBL/GenBank/DDBJ whole genome shotgun (WGS) entry which is preliminary data.</text>
</comment>
<gene>
    <name evidence="11" type="primary">TIM8</name>
    <name evidence="11" type="ORF">LARI1_G002358</name>
</gene>